<dbReference type="InterPro" id="IPR035959">
    <property type="entry name" value="RutC-like_sf"/>
</dbReference>
<accession>A0A1I0II41</accession>
<dbReference type="Gene3D" id="3.30.1330.40">
    <property type="entry name" value="RutC-like"/>
    <property type="match status" value="1"/>
</dbReference>
<dbReference type="RefSeq" id="WP_092367214.1">
    <property type="nucleotide sequence ID" value="NZ_DAINWJ010000585.1"/>
</dbReference>
<sequence length="133" mass="14658">MINKIITDNAPAPRGHYSHAVEWNGLIFLSGQLPIDAEGIPRADLSVEEQARLVFHNLKQVLADSGSSLDHVLRAGVYVSDIADWDRVDRIYKEFFGGHRPARSVVQVNDLHFGAKLEVELVAVKAEKSGQTG</sequence>
<evidence type="ECO:0000313" key="2">
    <source>
        <dbReference type="EMBL" id="SET96674.1"/>
    </source>
</evidence>
<gene>
    <name evidence="2" type="ORF">SAMN05216313_121110</name>
</gene>
<dbReference type="FunFam" id="3.30.1330.40:FF:000001">
    <property type="entry name" value="L-PSP family endoribonuclease"/>
    <property type="match status" value="1"/>
</dbReference>
<evidence type="ECO:0000313" key="3">
    <source>
        <dbReference type="Proteomes" id="UP000198508"/>
    </source>
</evidence>
<dbReference type="InterPro" id="IPR006056">
    <property type="entry name" value="RidA"/>
</dbReference>
<dbReference type="InterPro" id="IPR006175">
    <property type="entry name" value="YjgF/YER057c/UK114"/>
</dbReference>
<reference evidence="3" key="1">
    <citation type="submission" date="2016-10" db="EMBL/GenBank/DDBJ databases">
        <authorList>
            <person name="Varghese N."/>
            <person name="Submissions S."/>
        </authorList>
    </citation>
    <scope>NUCLEOTIDE SEQUENCE [LARGE SCALE GENOMIC DNA]</scope>
    <source>
        <strain evidence="3">NLAE-zl-G277</strain>
    </source>
</reference>
<dbReference type="SUPFAM" id="SSF55298">
    <property type="entry name" value="YjgF-like"/>
    <property type="match status" value="1"/>
</dbReference>
<dbReference type="NCBIfam" id="TIGR00004">
    <property type="entry name" value="Rid family detoxifying hydrolase"/>
    <property type="match status" value="1"/>
</dbReference>
<dbReference type="AlphaFoldDB" id="A0A1I0II41"/>
<evidence type="ECO:0000256" key="1">
    <source>
        <dbReference type="ARBA" id="ARBA00010552"/>
    </source>
</evidence>
<dbReference type="PANTHER" id="PTHR11803">
    <property type="entry name" value="2-IMINOBUTANOATE/2-IMINOPROPANOATE DEAMINASE RIDA"/>
    <property type="match status" value="1"/>
</dbReference>
<dbReference type="EMBL" id="FOIM01000021">
    <property type="protein sequence ID" value="SET96674.1"/>
    <property type="molecule type" value="Genomic_DNA"/>
</dbReference>
<dbReference type="CDD" id="cd00448">
    <property type="entry name" value="YjgF_YER057c_UK114_family"/>
    <property type="match status" value="1"/>
</dbReference>
<organism evidence="2 3">
    <name type="scientific">Enterocloster lavalensis</name>
    <dbReference type="NCBI Taxonomy" id="460384"/>
    <lineage>
        <taxon>Bacteria</taxon>
        <taxon>Bacillati</taxon>
        <taxon>Bacillota</taxon>
        <taxon>Clostridia</taxon>
        <taxon>Lachnospirales</taxon>
        <taxon>Lachnospiraceae</taxon>
        <taxon>Enterocloster</taxon>
    </lineage>
</organism>
<dbReference type="Pfam" id="PF01042">
    <property type="entry name" value="Ribonuc_L-PSP"/>
    <property type="match status" value="1"/>
</dbReference>
<protein>
    <submittedName>
        <fullName evidence="2">Reactive intermediate/imine deaminase</fullName>
    </submittedName>
</protein>
<dbReference type="GO" id="GO:0005829">
    <property type="term" value="C:cytosol"/>
    <property type="evidence" value="ECO:0007669"/>
    <property type="project" value="TreeGrafter"/>
</dbReference>
<dbReference type="Proteomes" id="UP000198508">
    <property type="component" value="Unassembled WGS sequence"/>
</dbReference>
<dbReference type="GO" id="GO:0019239">
    <property type="term" value="F:deaminase activity"/>
    <property type="evidence" value="ECO:0007669"/>
    <property type="project" value="TreeGrafter"/>
</dbReference>
<dbReference type="PANTHER" id="PTHR11803:SF58">
    <property type="entry name" value="PROTEIN HMF1-RELATED"/>
    <property type="match status" value="1"/>
</dbReference>
<comment type="similarity">
    <text evidence="1">Belongs to the RutC family.</text>
</comment>
<keyword evidence="3" id="KW-1185">Reference proteome</keyword>
<proteinExistence type="inferred from homology"/>
<name>A0A1I0II41_9FIRM</name>
<dbReference type="STRING" id="460384.SAMN05216313_121110"/>